<organism evidence="1 2">
    <name type="scientific">Myroides phaeus</name>
    <dbReference type="NCBI Taxonomy" id="702745"/>
    <lineage>
        <taxon>Bacteria</taxon>
        <taxon>Pseudomonadati</taxon>
        <taxon>Bacteroidota</taxon>
        <taxon>Flavobacteriia</taxon>
        <taxon>Flavobacteriales</taxon>
        <taxon>Flavobacteriaceae</taxon>
        <taxon>Myroides</taxon>
    </lineage>
</organism>
<dbReference type="AlphaFoldDB" id="A0A1G8EEG3"/>
<dbReference type="Proteomes" id="UP000243588">
    <property type="component" value="Unassembled WGS sequence"/>
</dbReference>
<proteinExistence type="predicted"/>
<gene>
    <name evidence="1" type="ORF">SAMN05421818_11066</name>
</gene>
<protein>
    <submittedName>
        <fullName evidence="1">Type II restriction enzyme</fullName>
    </submittedName>
</protein>
<dbReference type="EMBL" id="FNDQ01000010">
    <property type="protein sequence ID" value="SDH68099.1"/>
    <property type="molecule type" value="Genomic_DNA"/>
</dbReference>
<dbReference type="RefSeq" id="WP_090408219.1">
    <property type="nucleotide sequence ID" value="NZ_FNDQ01000010.1"/>
</dbReference>
<evidence type="ECO:0000313" key="2">
    <source>
        <dbReference type="Proteomes" id="UP000243588"/>
    </source>
</evidence>
<dbReference type="InterPro" id="IPR019062">
    <property type="entry name" value="Restrct_endonuc_II_HpaII"/>
</dbReference>
<accession>A0A1G8EEG3</accession>
<keyword evidence="2" id="KW-1185">Reference proteome</keyword>
<dbReference type="STRING" id="702745.SAMN05421818_11066"/>
<sequence length="358" mass="40747">MIKGNKGEWSEVYALFKMLSDKKLTVGDSQLNQISDLIYPIIEVLRVEGDNNIRFSYNDDIVLINSKEQKFRIAISEFEKYANLLLDILKSDISGAFSVIDIETFLQRFSSFSIKAKSTVKSDIQVVIHDFKTGLKPKLGFSIKSRLGGASTLLNAGKTTNFIFEVKNLNLSDETIEFVNAITTKNKIQDRIAYLKKQGGILSFSKMENTTFYSNLMLIDSGLPIIMAESLLIYFSSKANRLIDVIPDVEALNPLCFDTEQGHPFYTYKVKKMLTDIALGMVPAKVWLGQWDATGGYIVVKEDGELLCYHVYNKNEFEEYLFSNTRFETASSSRHNFGSLYKEGEKLFFKLNLQIRFL</sequence>
<dbReference type="Pfam" id="PF09561">
    <property type="entry name" value="RE_HpaII"/>
    <property type="match status" value="1"/>
</dbReference>
<evidence type="ECO:0000313" key="1">
    <source>
        <dbReference type="EMBL" id="SDH68099.1"/>
    </source>
</evidence>
<name>A0A1G8EEG3_9FLAO</name>
<reference evidence="2" key="1">
    <citation type="submission" date="2016-10" db="EMBL/GenBank/DDBJ databases">
        <authorList>
            <person name="Varghese N."/>
            <person name="Submissions S."/>
        </authorList>
    </citation>
    <scope>NUCLEOTIDE SEQUENCE [LARGE SCALE GENOMIC DNA]</scope>
    <source>
        <strain evidence="2">DSM 23313</strain>
    </source>
</reference>